<gene>
    <name evidence="2" type="ORF">A2893_05260</name>
</gene>
<dbReference type="AlphaFoldDB" id="A0A1F8BNV9"/>
<feature type="domain" description="Methyltransferase type 11" evidence="1">
    <location>
        <begin position="53"/>
        <end position="145"/>
    </location>
</feature>
<organism evidence="2 3">
    <name type="scientific">Candidatus Woesebacteria bacterium RIFCSPLOWO2_01_FULL_39_25</name>
    <dbReference type="NCBI Taxonomy" id="1802521"/>
    <lineage>
        <taxon>Bacteria</taxon>
        <taxon>Candidatus Woeseibacteriota</taxon>
    </lineage>
</organism>
<comment type="caution">
    <text evidence="2">The sequence shown here is derived from an EMBL/GenBank/DDBJ whole genome shotgun (WGS) entry which is preliminary data.</text>
</comment>
<dbReference type="PANTHER" id="PTHR42912">
    <property type="entry name" value="METHYLTRANSFERASE"/>
    <property type="match status" value="1"/>
</dbReference>
<name>A0A1F8BNV9_9BACT</name>
<dbReference type="Pfam" id="PF08241">
    <property type="entry name" value="Methyltransf_11"/>
    <property type="match status" value="1"/>
</dbReference>
<reference evidence="2 3" key="1">
    <citation type="journal article" date="2016" name="Nat. Commun.">
        <title>Thousands of microbial genomes shed light on interconnected biogeochemical processes in an aquifer system.</title>
        <authorList>
            <person name="Anantharaman K."/>
            <person name="Brown C.T."/>
            <person name="Hug L.A."/>
            <person name="Sharon I."/>
            <person name="Castelle C.J."/>
            <person name="Probst A.J."/>
            <person name="Thomas B.C."/>
            <person name="Singh A."/>
            <person name="Wilkins M.J."/>
            <person name="Karaoz U."/>
            <person name="Brodie E.L."/>
            <person name="Williams K.H."/>
            <person name="Hubbard S.S."/>
            <person name="Banfield J.F."/>
        </authorList>
    </citation>
    <scope>NUCLEOTIDE SEQUENCE [LARGE SCALE GENOMIC DNA]</scope>
</reference>
<sequence length="275" mass="31944">MIDEKIVLLQDEKNINKVVKDFVDDFWFVPQDVLLRSVETLIWAKRYFEPPVLDIGIGNGSNSKHLFSMNQIIDVGIDNDPKGVKLAKNCGMYRKVEVVDATKMTLKSSSFNTVVSNSTFEHIANDLSAVAEVSRVLKDNGLFYLTVPSPEHIKFLQDLGVNKFELDKYNERVDHFHFRSKNEWGKIFLDNGLKIIFHETYFPKKVVNIWYKLHKIATFRPYKRELWSYLKDSPYGKLFPVVIVKPLLTQLISKNVKISYKSKGAMQFFITQKIK</sequence>
<evidence type="ECO:0000313" key="3">
    <source>
        <dbReference type="Proteomes" id="UP000176725"/>
    </source>
</evidence>
<dbReference type="STRING" id="1802521.A2893_05260"/>
<dbReference type="EMBL" id="MGHH01000007">
    <property type="protein sequence ID" value="OGM65035.1"/>
    <property type="molecule type" value="Genomic_DNA"/>
</dbReference>
<dbReference type="InterPro" id="IPR029063">
    <property type="entry name" value="SAM-dependent_MTases_sf"/>
</dbReference>
<accession>A0A1F8BNV9</accession>
<dbReference type="InterPro" id="IPR050508">
    <property type="entry name" value="Methyltransf_Superfamily"/>
</dbReference>
<evidence type="ECO:0000259" key="1">
    <source>
        <dbReference type="Pfam" id="PF08241"/>
    </source>
</evidence>
<dbReference type="Proteomes" id="UP000176725">
    <property type="component" value="Unassembled WGS sequence"/>
</dbReference>
<dbReference type="CDD" id="cd02440">
    <property type="entry name" value="AdoMet_MTases"/>
    <property type="match status" value="1"/>
</dbReference>
<proteinExistence type="predicted"/>
<dbReference type="Gene3D" id="3.40.50.150">
    <property type="entry name" value="Vaccinia Virus protein VP39"/>
    <property type="match status" value="1"/>
</dbReference>
<dbReference type="GO" id="GO:0008757">
    <property type="term" value="F:S-adenosylmethionine-dependent methyltransferase activity"/>
    <property type="evidence" value="ECO:0007669"/>
    <property type="project" value="InterPro"/>
</dbReference>
<dbReference type="SUPFAM" id="SSF53335">
    <property type="entry name" value="S-adenosyl-L-methionine-dependent methyltransferases"/>
    <property type="match status" value="1"/>
</dbReference>
<protein>
    <recommendedName>
        <fullName evidence="1">Methyltransferase type 11 domain-containing protein</fullName>
    </recommendedName>
</protein>
<evidence type="ECO:0000313" key="2">
    <source>
        <dbReference type="EMBL" id="OGM65035.1"/>
    </source>
</evidence>
<dbReference type="InterPro" id="IPR013216">
    <property type="entry name" value="Methyltransf_11"/>
</dbReference>